<dbReference type="InterPro" id="IPR008942">
    <property type="entry name" value="ENTH_VHS"/>
</dbReference>
<keyword evidence="5" id="KW-0472">Membrane</keyword>
<gene>
    <name evidence="9" type="ORF">KY290_038577</name>
</gene>
<dbReference type="SUPFAM" id="SSF51045">
    <property type="entry name" value="WW domain"/>
    <property type="match status" value="1"/>
</dbReference>
<dbReference type="EMBL" id="JAIVGD010000028">
    <property type="protein sequence ID" value="KAH0739872.1"/>
    <property type="molecule type" value="Genomic_DNA"/>
</dbReference>
<keyword evidence="4" id="KW-0968">Cytoplasmic vesicle</keyword>
<keyword evidence="3" id="KW-0333">Golgi apparatus</keyword>
<protein>
    <recommendedName>
        <fullName evidence="11">Clathrin interactor EPSIN 2</fullName>
    </recommendedName>
</protein>
<dbReference type="CDD" id="cd03571">
    <property type="entry name" value="ENTH"/>
    <property type="match status" value="1"/>
</dbReference>
<evidence type="ECO:0000256" key="2">
    <source>
        <dbReference type="ARBA" id="ARBA00004555"/>
    </source>
</evidence>
<feature type="compositionally biased region" description="Basic and acidic residues" evidence="6">
    <location>
        <begin position="292"/>
        <end position="312"/>
    </location>
</feature>
<evidence type="ECO:0000256" key="6">
    <source>
        <dbReference type="SAM" id="MobiDB-lite"/>
    </source>
</evidence>
<feature type="region of interest" description="Disordered" evidence="6">
    <location>
        <begin position="355"/>
        <end position="500"/>
    </location>
</feature>
<dbReference type="InterPro" id="IPR013809">
    <property type="entry name" value="ENTH"/>
</dbReference>
<feature type="region of interest" description="Disordered" evidence="6">
    <location>
        <begin position="292"/>
        <end position="343"/>
    </location>
</feature>
<evidence type="ECO:0008006" key="11">
    <source>
        <dbReference type="Google" id="ProtNLM"/>
    </source>
</evidence>
<evidence type="ECO:0000259" key="8">
    <source>
        <dbReference type="PROSITE" id="PS50942"/>
    </source>
</evidence>
<dbReference type="PROSITE" id="PS50020">
    <property type="entry name" value="WW_DOMAIN_2"/>
    <property type="match status" value="1"/>
</dbReference>
<keyword evidence="10" id="KW-1185">Reference proteome</keyword>
<dbReference type="InterPro" id="IPR036020">
    <property type="entry name" value="WW_dom_sf"/>
</dbReference>
<feature type="compositionally biased region" description="Basic and acidic residues" evidence="6">
    <location>
        <begin position="423"/>
        <end position="432"/>
    </location>
</feature>
<feature type="compositionally biased region" description="Polar residues" evidence="6">
    <location>
        <begin position="390"/>
        <end position="405"/>
    </location>
</feature>
<feature type="compositionally biased region" description="Basic and acidic residues" evidence="6">
    <location>
        <begin position="364"/>
        <end position="388"/>
    </location>
</feature>
<comment type="caution">
    <text evidence="9">The sequence shown here is derived from an EMBL/GenBank/DDBJ whole genome shotgun (WGS) entry which is preliminary data.</text>
</comment>
<dbReference type="CDD" id="cd00201">
    <property type="entry name" value="WW"/>
    <property type="match status" value="1"/>
</dbReference>
<reference evidence="9 10" key="1">
    <citation type="journal article" date="2021" name="bioRxiv">
        <title>Chromosome-scale and haplotype-resolved genome assembly of a tetraploid potato cultivar.</title>
        <authorList>
            <person name="Sun H."/>
            <person name="Jiao W.-B."/>
            <person name="Krause K."/>
            <person name="Campoy J.A."/>
            <person name="Goel M."/>
            <person name="Folz-Donahue K."/>
            <person name="Kukat C."/>
            <person name="Huettel B."/>
            <person name="Schneeberger K."/>
        </authorList>
    </citation>
    <scope>NUCLEOTIDE SEQUENCE [LARGE SCALE GENOMIC DNA]</scope>
    <source>
        <strain evidence="9">SolTubOtavaFocal</strain>
        <tissue evidence="9">Leaves</tissue>
    </source>
</reference>
<evidence type="ECO:0000313" key="10">
    <source>
        <dbReference type="Proteomes" id="UP000826656"/>
    </source>
</evidence>
<evidence type="ECO:0000256" key="1">
    <source>
        <dbReference type="ARBA" id="ARBA00004132"/>
    </source>
</evidence>
<dbReference type="PROSITE" id="PS50942">
    <property type="entry name" value="ENTH"/>
    <property type="match status" value="1"/>
</dbReference>
<keyword evidence="5" id="KW-1133">Transmembrane helix</keyword>
<feature type="domain" description="WW" evidence="7">
    <location>
        <begin position="42"/>
        <end position="76"/>
    </location>
</feature>
<feature type="transmembrane region" description="Helical" evidence="5">
    <location>
        <begin position="1042"/>
        <end position="1062"/>
    </location>
</feature>
<organism evidence="9 10">
    <name type="scientific">Solanum tuberosum</name>
    <name type="common">Potato</name>
    <dbReference type="NCBI Taxonomy" id="4113"/>
    <lineage>
        <taxon>Eukaryota</taxon>
        <taxon>Viridiplantae</taxon>
        <taxon>Streptophyta</taxon>
        <taxon>Embryophyta</taxon>
        <taxon>Tracheophyta</taxon>
        <taxon>Spermatophyta</taxon>
        <taxon>Magnoliopsida</taxon>
        <taxon>eudicotyledons</taxon>
        <taxon>Gunneridae</taxon>
        <taxon>Pentapetalae</taxon>
        <taxon>asterids</taxon>
        <taxon>lamiids</taxon>
        <taxon>Solanales</taxon>
        <taxon>Solanaceae</taxon>
        <taxon>Solanoideae</taxon>
        <taxon>Solaneae</taxon>
        <taxon>Solanum</taxon>
    </lineage>
</organism>
<evidence type="ECO:0000256" key="3">
    <source>
        <dbReference type="ARBA" id="ARBA00023034"/>
    </source>
</evidence>
<feature type="transmembrane region" description="Helical" evidence="5">
    <location>
        <begin position="1125"/>
        <end position="1149"/>
    </location>
</feature>
<name>A0ABQ7TYS4_SOLTU</name>
<feature type="compositionally biased region" description="Basic and acidic residues" evidence="6">
    <location>
        <begin position="324"/>
        <end position="343"/>
    </location>
</feature>
<evidence type="ECO:0000256" key="5">
    <source>
        <dbReference type="PROSITE-ProRule" id="PRU00243"/>
    </source>
</evidence>
<evidence type="ECO:0000259" key="7">
    <source>
        <dbReference type="PROSITE" id="PS50020"/>
    </source>
</evidence>
<feature type="domain" description="ENTH" evidence="8">
    <location>
        <begin position="160"/>
        <end position="292"/>
    </location>
</feature>
<dbReference type="Gene3D" id="2.20.70.10">
    <property type="match status" value="1"/>
</dbReference>
<evidence type="ECO:0000313" key="9">
    <source>
        <dbReference type="EMBL" id="KAH0739872.1"/>
    </source>
</evidence>
<feature type="transmembrane region" description="Helical" evidence="5">
    <location>
        <begin position="1068"/>
        <end position="1088"/>
    </location>
</feature>
<evidence type="ECO:0000256" key="4">
    <source>
        <dbReference type="ARBA" id="ARBA00023329"/>
    </source>
</evidence>
<dbReference type="SMART" id="SM00456">
    <property type="entry name" value="WW"/>
    <property type="match status" value="1"/>
</dbReference>
<dbReference type="Proteomes" id="UP000826656">
    <property type="component" value="Unassembled WGS sequence"/>
</dbReference>
<dbReference type="Gene3D" id="1.25.40.90">
    <property type="match status" value="1"/>
</dbReference>
<feature type="compositionally biased region" description="Low complexity" evidence="6">
    <location>
        <begin position="475"/>
        <end position="486"/>
    </location>
</feature>
<dbReference type="InterPro" id="IPR001202">
    <property type="entry name" value="WW_dom"/>
</dbReference>
<comment type="caution">
    <text evidence="5">Lacks conserved residue(s) required for the propagation of feature annotation.</text>
</comment>
<dbReference type="SUPFAM" id="SSF48464">
    <property type="entry name" value="ENTH/VHS domain"/>
    <property type="match status" value="1"/>
</dbReference>
<comment type="subcellular location">
    <subcellularLocation>
        <location evidence="1">Cytoplasmic vesicle</location>
        <location evidence="1">Clathrin-coated vesicle</location>
    </subcellularLocation>
    <subcellularLocation>
        <location evidence="2">Golgi apparatus</location>
    </subcellularLocation>
</comment>
<accession>A0ABQ7TYS4</accession>
<keyword evidence="5" id="KW-0812">Transmembrane</keyword>
<dbReference type="PANTHER" id="PTHR12276">
    <property type="entry name" value="EPSIN/ENT-RELATED"/>
    <property type="match status" value="1"/>
</dbReference>
<dbReference type="SMART" id="SM00273">
    <property type="entry name" value="ENTH"/>
    <property type="match status" value="1"/>
</dbReference>
<dbReference type="Pfam" id="PF01417">
    <property type="entry name" value="ENTH"/>
    <property type="match status" value="1"/>
</dbReference>
<proteinExistence type="predicted"/>
<feature type="transmembrane region" description="Helical" evidence="5">
    <location>
        <begin position="1100"/>
        <end position="1119"/>
    </location>
</feature>
<dbReference type="PANTHER" id="PTHR12276:SF86">
    <property type="entry name" value="CLATHRIN INTERACTOR EPSIN 2-LIKE"/>
    <property type="match status" value="1"/>
</dbReference>
<sequence length="1184" mass="129711">MEFPELSLAPSHLSNYESHQINLPMKRKEEMIQASVDLQLKDPLPLDWEQCLDLESGRMYYLNRKTLRKTWDWPKDQKLDLELNISSRSIQMDDDHDYYSRKQNKSNSTSGSNNMIALPCSNCHLLVIVSQSSPCCPNCKSCIGRRVYVSNSISKRGVNKNVLKVPSLEQKVLDATSNEPWGAHGSLLADIAQASRNYHEYQMIMALIWKRVNDTGKNWRHVYKALVVLDYLVASGSERVIDEIREHSYQISMLSDFQYIDSSGKDQGSYVRKKSQSLVVLVNDKERIQEVRRKAATNRDKFHNTSRGDMHRPGSYSSSGGYGDRYEEERYRGRDEERNGHGREKEWGYRDEEKYGRYGNSYSHDGDRYGRGYDDRSQDENRDDDHRGRSQSVDDYSNDSRSTSYDNRDRAYDDDGQCSPRESGARAEDRSQDGSVNGMQHERRFSEQNLDIPPSYEESIGASQSPTHSERNVETTSTSAPKASSPHAIESPNKEATPAVAPVAASLSTPLSATTPPENKDIESFDEFDPRASFSVARAQSNNPIPTTSIGTEVDLLGSLSEPFSSNSLVLASTTTTTSEMFEDPFGDGPFKAVPTSDTVQNQPQNISPPSFPPNSNLSPELCAEIPSITYAAPNYAHQELSTSNHDIDILADILPPSAPSPSLHPSSDHTISSVPFTAQTGFPSYSGLTVQPTGYTTTHVQGASPTGFAVQPGLQLPQTSFPIHGQPFSQIGFTGQMSNSPYFCGYSVQHGQKPQTSFGPQSGQFAPLNGFPFASGSFPHPESQVAAGQSLQSNVNFGGYNTGLGDTSAVRMQMGQSPAGPSFLTQAATASRMPSQNQINNVSMSPLSTPVSTALVIGNQPAKDKFETKSTVWADTLSRGLVNLNISGSKTNPLADIGVDFDAINRKEKRMEKPSITPVTSTVTMGKAMGSGSGIGRAGAGALRPLSNPMAGVGMGMGVGAPGVYGVSQPMGMGMARPMPMGMSMNMNMGQGVQMQQSTGGSIMPGGYNPMMGTGRYSSSDFRKRHSSSEMAYELDEQKKVGLGLIGFGIFFTFLAIMLFFDRGLLALANILLLAGVALLLGLRSTLQLFKVNYKGTISFMLGLFLIFVRWPVVGIIVEIYGCIILFGCFWPSIKVFLFQIPVFGWILQYPALWLAKYGFIGDGRVFKASAAPSSHFFLLKGI</sequence>